<dbReference type="EMBL" id="JBAMIC010000021">
    <property type="protein sequence ID" value="KAK7093049.1"/>
    <property type="molecule type" value="Genomic_DNA"/>
</dbReference>
<dbReference type="InterPro" id="IPR018247">
    <property type="entry name" value="EF_Hand_1_Ca_BS"/>
</dbReference>
<dbReference type="Gene3D" id="1.10.238.10">
    <property type="entry name" value="EF-hand"/>
    <property type="match status" value="1"/>
</dbReference>
<proteinExistence type="predicted"/>
<dbReference type="AlphaFoldDB" id="A0AAN9G319"/>
<feature type="signal peptide" evidence="2">
    <location>
        <begin position="1"/>
        <end position="26"/>
    </location>
</feature>
<keyword evidence="2" id="KW-0732">Signal</keyword>
<evidence type="ECO:0000259" key="3">
    <source>
        <dbReference type="PROSITE" id="PS50222"/>
    </source>
</evidence>
<sequence>MKSLLRTMQELMAIWLICVLAGSSCAVFYTKSTDNDYPRVGRRAFFTRGDKGSSYPRIGRSSPSAPFQTDDAMSGYGDDHFRSLLKRGIYTISGGYPRVGRSEQGQELSAASLGSSAKAQDVVGGPSEERQYELPLGLMFFEFDKNGDKTLTREEFVEGMSRAREDGTACR</sequence>
<evidence type="ECO:0000313" key="5">
    <source>
        <dbReference type="Proteomes" id="UP001374579"/>
    </source>
</evidence>
<dbReference type="SUPFAM" id="SSF47473">
    <property type="entry name" value="EF-hand"/>
    <property type="match status" value="1"/>
</dbReference>
<dbReference type="Proteomes" id="UP001374579">
    <property type="component" value="Unassembled WGS sequence"/>
</dbReference>
<organism evidence="4 5">
    <name type="scientific">Littorina saxatilis</name>
    <dbReference type="NCBI Taxonomy" id="31220"/>
    <lineage>
        <taxon>Eukaryota</taxon>
        <taxon>Metazoa</taxon>
        <taxon>Spiralia</taxon>
        <taxon>Lophotrochozoa</taxon>
        <taxon>Mollusca</taxon>
        <taxon>Gastropoda</taxon>
        <taxon>Caenogastropoda</taxon>
        <taxon>Littorinimorpha</taxon>
        <taxon>Littorinoidea</taxon>
        <taxon>Littorinidae</taxon>
        <taxon>Littorina</taxon>
    </lineage>
</organism>
<keyword evidence="1" id="KW-0106">Calcium</keyword>
<feature type="domain" description="EF-hand" evidence="3">
    <location>
        <begin position="131"/>
        <end position="166"/>
    </location>
</feature>
<dbReference type="InterPro" id="IPR011992">
    <property type="entry name" value="EF-hand-dom_pair"/>
</dbReference>
<dbReference type="PROSITE" id="PS00018">
    <property type="entry name" value="EF_HAND_1"/>
    <property type="match status" value="1"/>
</dbReference>
<dbReference type="InterPro" id="IPR002048">
    <property type="entry name" value="EF_hand_dom"/>
</dbReference>
<dbReference type="GO" id="GO:0005509">
    <property type="term" value="F:calcium ion binding"/>
    <property type="evidence" value="ECO:0007669"/>
    <property type="project" value="InterPro"/>
</dbReference>
<protein>
    <recommendedName>
        <fullName evidence="3">EF-hand domain-containing protein</fullName>
    </recommendedName>
</protein>
<evidence type="ECO:0000256" key="2">
    <source>
        <dbReference type="SAM" id="SignalP"/>
    </source>
</evidence>
<feature type="chain" id="PRO_5042961812" description="EF-hand domain-containing protein" evidence="2">
    <location>
        <begin position="27"/>
        <end position="171"/>
    </location>
</feature>
<accession>A0AAN9G319</accession>
<dbReference type="PROSITE" id="PS50222">
    <property type="entry name" value="EF_HAND_2"/>
    <property type="match status" value="1"/>
</dbReference>
<keyword evidence="5" id="KW-1185">Reference proteome</keyword>
<evidence type="ECO:0000256" key="1">
    <source>
        <dbReference type="ARBA" id="ARBA00022837"/>
    </source>
</evidence>
<comment type="caution">
    <text evidence="4">The sequence shown here is derived from an EMBL/GenBank/DDBJ whole genome shotgun (WGS) entry which is preliminary data.</text>
</comment>
<name>A0AAN9G319_9CAEN</name>
<reference evidence="4 5" key="1">
    <citation type="submission" date="2024-02" db="EMBL/GenBank/DDBJ databases">
        <title>Chromosome-scale genome assembly of the rough periwinkle Littorina saxatilis.</title>
        <authorList>
            <person name="De Jode A."/>
            <person name="Faria R."/>
            <person name="Formenti G."/>
            <person name="Sims Y."/>
            <person name="Smith T.P."/>
            <person name="Tracey A."/>
            <person name="Wood J.M.D."/>
            <person name="Zagrodzka Z.B."/>
            <person name="Johannesson K."/>
            <person name="Butlin R.K."/>
            <person name="Leder E.H."/>
        </authorList>
    </citation>
    <scope>NUCLEOTIDE SEQUENCE [LARGE SCALE GENOMIC DNA]</scope>
    <source>
        <strain evidence="4">Snail1</strain>
        <tissue evidence="4">Muscle</tissue>
    </source>
</reference>
<gene>
    <name evidence="4" type="ORF">V1264_008705</name>
</gene>
<dbReference type="PROSITE" id="PS51257">
    <property type="entry name" value="PROKAR_LIPOPROTEIN"/>
    <property type="match status" value="1"/>
</dbReference>
<evidence type="ECO:0000313" key="4">
    <source>
        <dbReference type="EMBL" id="KAK7093049.1"/>
    </source>
</evidence>